<evidence type="ECO:0000313" key="1">
    <source>
        <dbReference type="EMBL" id="KAJ0182167.1"/>
    </source>
</evidence>
<reference evidence="1 2" key="1">
    <citation type="journal article" date="2021" name="Front. Genet.">
        <title>Chromosome-Level Genome Assembly Reveals Significant Gene Expansion in the Toll and IMD Signaling Pathways of Dendrolimus kikuchii.</title>
        <authorList>
            <person name="Zhou J."/>
            <person name="Wu P."/>
            <person name="Xiong Z."/>
            <person name="Liu N."/>
            <person name="Zhao N."/>
            <person name="Ji M."/>
            <person name="Qiu Y."/>
            <person name="Yang B."/>
        </authorList>
    </citation>
    <scope>NUCLEOTIDE SEQUENCE [LARGE SCALE GENOMIC DNA]</scope>
    <source>
        <strain evidence="1">Ann1</strain>
    </source>
</reference>
<dbReference type="Proteomes" id="UP000824533">
    <property type="component" value="Linkage Group LG04"/>
</dbReference>
<protein>
    <submittedName>
        <fullName evidence="1">Uncharacterized protein</fullName>
    </submittedName>
</protein>
<evidence type="ECO:0000313" key="2">
    <source>
        <dbReference type="Proteomes" id="UP000824533"/>
    </source>
</evidence>
<sequence>MLILNTLGQTLTVLWQLAIQMHLDSYADDTRIVATGYTSVLEQLLVCYLYCGNWQSKYTRTATRLPPVLGQLAIQMHLDSYADDTRIVATGYTSVLEQLLVCYLYCGNWQSKYTRTATRLPPVLGQLAIQMHLDSYADDTRIVATGYTSVLEQLLVCYLYCGNWQSKYTRTATRLPPVLGQLAIQMHLDSYADDIHIVATGNTSALEQLLVCYLYCGNWQSKYTRTATRLPPIMGQWAIQMHLDSYADDIHIVATGNTSALEQLLVCYLYCGNWQSKYTRTATRLPPIMGQWAIRVHSDSYLNVTYIVATGKAGMCT</sequence>
<accession>A0ACC1DFH0</accession>
<keyword evidence="2" id="KW-1185">Reference proteome</keyword>
<dbReference type="EMBL" id="CM034390">
    <property type="protein sequence ID" value="KAJ0182167.1"/>
    <property type="molecule type" value="Genomic_DNA"/>
</dbReference>
<proteinExistence type="predicted"/>
<gene>
    <name evidence="1" type="ORF">K1T71_002889</name>
</gene>
<comment type="caution">
    <text evidence="1">The sequence shown here is derived from an EMBL/GenBank/DDBJ whole genome shotgun (WGS) entry which is preliminary data.</text>
</comment>
<organism evidence="1 2">
    <name type="scientific">Dendrolimus kikuchii</name>
    <dbReference type="NCBI Taxonomy" id="765133"/>
    <lineage>
        <taxon>Eukaryota</taxon>
        <taxon>Metazoa</taxon>
        <taxon>Ecdysozoa</taxon>
        <taxon>Arthropoda</taxon>
        <taxon>Hexapoda</taxon>
        <taxon>Insecta</taxon>
        <taxon>Pterygota</taxon>
        <taxon>Neoptera</taxon>
        <taxon>Endopterygota</taxon>
        <taxon>Lepidoptera</taxon>
        <taxon>Glossata</taxon>
        <taxon>Ditrysia</taxon>
        <taxon>Bombycoidea</taxon>
        <taxon>Lasiocampidae</taxon>
        <taxon>Dendrolimus</taxon>
    </lineage>
</organism>
<name>A0ACC1DFH0_9NEOP</name>